<keyword evidence="2" id="KW-1133">Transmembrane helix</keyword>
<organism evidence="3 4">
    <name type="scientific">Blastomonas fulva</name>
    <dbReference type="NCBI Taxonomy" id="1550728"/>
    <lineage>
        <taxon>Bacteria</taxon>
        <taxon>Pseudomonadati</taxon>
        <taxon>Pseudomonadota</taxon>
        <taxon>Alphaproteobacteria</taxon>
        <taxon>Sphingomonadales</taxon>
        <taxon>Sphingomonadaceae</taxon>
        <taxon>Blastomonas</taxon>
    </lineage>
</organism>
<dbReference type="EMBL" id="CP020083">
    <property type="protein sequence ID" value="ASR52643.1"/>
    <property type="molecule type" value="Genomic_DNA"/>
</dbReference>
<feature type="compositionally biased region" description="Polar residues" evidence="1">
    <location>
        <begin position="135"/>
        <end position="146"/>
    </location>
</feature>
<keyword evidence="2" id="KW-0812">Transmembrane</keyword>
<evidence type="ECO:0000313" key="4">
    <source>
        <dbReference type="Proteomes" id="UP000258016"/>
    </source>
</evidence>
<reference evidence="3 4" key="1">
    <citation type="submission" date="2017-03" db="EMBL/GenBank/DDBJ databases">
        <title>Complete genome sequence of Blastomonas fulva degrading microcsystin LR.</title>
        <authorList>
            <person name="Lee H.-g."/>
            <person name="Jin L."/>
            <person name="oh H.-M."/>
        </authorList>
    </citation>
    <scope>NUCLEOTIDE SEQUENCE [LARGE SCALE GENOMIC DNA]</scope>
    <source>
        <strain evidence="3 4">T2</strain>
    </source>
</reference>
<feature type="compositionally biased region" description="Low complexity" evidence="1">
    <location>
        <begin position="245"/>
        <end position="269"/>
    </location>
</feature>
<feature type="compositionally biased region" description="Basic and acidic residues" evidence="1">
    <location>
        <begin position="102"/>
        <end position="121"/>
    </location>
</feature>
<gene>
    <name evidence="3" type="ORF">B5J99_15215</name>
</gene>
<sequence length="505" mass="52286">MGKIKSMDATQTGYRKVVPVVLALALALPFAGAKAVSAQETPSGGFSLPAGAPPQQQPPSDVQGPVDAESSPPRRTDEPAPSTTSPSLPSIAPVPVPTPQQRQRDAASQRADTPRTQREPRQTAPAPIQAEPATPQDSGEQSQDSATDIPVDAPATLPLPTPAIPDDTQPGAVPELDTDNAPADGSIWWWLGAGLIALVSLIAMALRQRSSARAEAAAPPAPAVPTATVPTPPLRTPPPVPQPSAQPAAQAFSRPAPQPSGQPSGQQVPQPAPRPAPLPASAPFGTLQGGGFAFGASPAPAPAPAPARPVAAEPSKPPAPAPHASPEPAPETSSVAASVAQPPRLLLDFTTLGVDVTLVNAIARYHLGITNMSDITVSEVVLHGAVVQARRGMPPTIDPLRGDVLLPKLQTLDDIAADATRRCEGQIRLPLEQIEPIEMQGRLLFVPVVHIWIGYTGPDGTRYAVTQSFVIGEESSPPGPRVGPLRLDLGPRRFTEVGQRPLQPA</sequence>
<feature type="region of interest" description="Disordered" evidence="1">
    <location>
        <begin position="31"/>
        <end position="179"/>
    </location>
</feature>
<dbReference type="Proteomes" id="UP000258016">
    <property type="component" value="Chromosome"/>
</dbReference>
<feature type="compositionally biased region" description="Low complexity" evidence="1">
    <location>
        <begin position="79"/>
        <end position="91"/>
    </location>
</feature>
<name>A0ABM6M9N5_9SPHN</name>
<evidence type="ECO:0000256" key="1">
    <source>
        <dbReference type="SAM" id="MobiDB-lite"/>
    </source>
</evidence>
<keyword evidence="2" id="KW-0472">Membrane</keyword>
<evidence type="ECO:0000313" key="3">
    <source>
        <dbReference type="EMBL" id="ASR52643.1"/>
    </source>
</evidence>
<keyword evidence="4" id="KW-1185">Reference proteome</keyword>
<feature type="compositionally biased region" description="Pro residues" evidence="1">
    <location>
        <begin position="270"/>
        <end position="280"/>
    </location>
</feature>
<proteinExistence type="predicted"/>
<feature type="compositionally biased region" description="Low complexity" evidence="1">
    <location>
        <begin position="214"/>
        <end position="229"/>
    </location>
</feature>
<feature type="compositionally biased region" description="Pro residues" evidence="1">
    <location>
        <begin position="230"/>
        <end position="244"/>
    </location>
</feature>
<accession>A0ABM6M9N5</accession>
<feature type="region of interest" description="Disordered" evidence="1">
    <location>
        <begin position="214"/>
        <end position="337"/>
    </location>
</feature>
<evidence type="ECO:0000256" key="2">
    <source>
        <dbReference type="SAM" id="Phobius"/>
    </source>
</evidence>
<feature type="compositionally biased region" description="Pro residues" evidence="1">
    <location>
        <begin position="315"/>
        <end position="329"/>
    </location>
</feature>
<protein>
    <submittedName>
        <fullName evidence="3">Uncharacterized protein</fullName>
    </submittedName>
</protein>
<feature type="transmembrane region" description="Helical" evidence="2">
    <location>
        <begin position="187"/>
        <end position="206"/>
    </location>
</feature>